<dbReference type="GO" id="GO:0035091">
    <property type="term" value="F:phosphatidylinositol binding"/>
    <property type="evidence" value="ECO:0007669"/>
    <property type="project" value="TreeGrafter"/>
</dbReference>
<feature type="chain" id="PRO_5009184184" description="Ysc84 actin-binding domain-containing protein" evidence="1">
    <location>
        <begin position="28"/>
        <end position="237"/>
    </location>
</feature>
<accession>A0A1E5QBA1</accession>
<dbReference type="OrthoDB" id="9782434at2"/>
<protein>
    <recommendedName>
        <fullName evidence="2">Ysc84 actin-binding domain-containing protein</fullName>
    </recommendedName>
</protein>
<comment type="caution">
    <text evidence="3">The sequence shown here is derived from an EMBL/GenBank/DDBJ whole genome shotgun (WGS) entry which is preliminary data.</text>
</comment>
<evidence type="ECO:0000313" key="4">
    <source>
        <dbReference type="Proteomes" id="UP000095347"/>
    </source>
</evidence>
<keyword evidence="4" id="KW-1185">Reference proteome</keyword>
<feature type="domain" description="Ysc84 actin-binding" evidence="2">
    <location>
        <begin position="115"/>
        <end position="235"/>
    </location>
</feature>
<reference evidence="4" key="1">
    <citation type="submission" date="2016-07" db="EMBL/GenBank/DDBJ databases">
        <authorList>
            <person name="Florea S."/>
            <person name="Webb J.S."/>
            <person name="Jaromczyk J."/>
            <person name="Schardl C.L."/>
        </authorList>
    </citation>
    <scope>NUCLEOTIDE SEQUENCE [LARGE SCALE GENOMIC DNA]</scope>
    <source>
        <strain evidence="4">MV-1</strain>
    </source>
</reference>
<dbReference type="InterPro" id="IPR051702">
    <property type="entry name" value="SH3_domain_YSC84-like"/>
</dbReference>
<dbReference type="CDD" id="cd11524">
    <property type="entry name" value="SYLF"/>
    <property type="match status" value="1"/>
</dbReference>
<proteinExistence type="predicted"/>
<gene>
    <name evidence="3" type="ORF">BEN30_04345</name>
</gene>
<organism evidence="3 4">
    <name type="scientific">Magnetovibrio blakemorei</name>
    <dbReference type="NCBI Taxonomy" id="28181"/>
    <lineage>
        <taxon>Bacteria</taxon>
        <taxon>Pseudomonadati</taxon>
        <taxon>Pseudomonadota</taxon>
        <taxon>Alphaproteobacteria</taxon>
        <taxon>Rhodospirillales</taxon>
        <taxon>Magnetovibrionaceae</taxon>
        <taxon>Magnetovibrio</taxon>
    </lineage>
</organism>
<evidence type="ECO:0000313" key="3">
    <source>
        <dbReference type="EMBL" id="OEJ69312.1"/>
    </source>
</evidence>
<name>A0A1E5QBA1_9PROT</name>
<feature type="signal peptide" evidence="1">
    <location>
        <begin position="1"/>
        <end position="27"/>
    </location>
</feature>
<dbReference type="Pfam" id="PF04366">
    <property type="entry name" value="Ysc84"/>
    <property type="match status" value="1"/>
</dbReference>
<dbReference type="InterPro" id="IPR007461">
    <property type="entry name" value="Ysc84_actin-binding"/>
</dbReference>
<dbReference type="PANTHER" id="PTHR15629">
    <property type="entry name" value="SH3YL1 PROTEIN"/>
    <property type="match status" value="1"/>
</dbReference>
<dbReference type="Proteomes" id="UP000095347">
    <property type="component" value="Unassembled WGS sequence"/>
</dbReference>
<dbReference type="PANTHER" id="PTHR15629:SF2">
    <property type="entry name" value="SH3 DOMAIN-CONTAINING YSC84-LIKE PROTEIN 1"/>
    <property type="match status" value="1"/>
</dbReference>
<evidence type="ECO:0000259" key="2">
    <source>
        <dbReference type="Pfam" id="PF04366"/>
    </source>
</evidence>
<sequence>MKKGSQMISRIKAIVVVLMALPLALSACSTRPITDEARAHQIVQGAQLAVQKFKASNEQPMDEFRAMLPKAQGILIMPGVIKGGFILAAEGGSGVLLAKNGNGEWGQPAFYALAAGSVGLQAGAQVGDAILLIFSQDAVRAVIDHQGKLGADLGLIIGTIGAGVEASTTTNAGADILVFSQGVGAFAGGSLEAAALIKRNDLNKAYYGEMLTPTDIVLGGRAQNPAADGLRKVLNGQ</sequence>
<dbReference type="AlphaFoldDB" id="A0A1E5QBA1"/>
<dbReference type="PROSITE" id="PS51257">
    <property type="entry name" value="PROKAR_LIPOPROTEIN"/>
    <property type="match status" value="1"/>
</dbReference>
<dbReference type="EMBL" id="MCGG01000008">
    <property type="protein sequence ID" value="OEJ69312.1"/>
    <property type="molecule type" value="Genomic_DNA"/>
</dbReference>
<keyword evidence="1" id="KW-0732">Signal</keyword>
<dbReference type="STRING" id="28181.BEN30_04345"/>
<evidence type="ECO:0000256" key="1">
    <source>
        <dbReference type="SAM" id="SignalP"/>
    </source>
</evidence>